<evidence type="ECO:0000313" key="4">
    <source>
        <dbReference type="Proteomes" id="UP001430614"/>
    </source>
</evidence>
<feature type="transmembrane region" description="Helical" evidence="2">
    <location>
        <begin position="88"/>
        <end position="111"/>
    </location>
</feature>
<feature type="region of interest" description="Disordered" evidence="1">
    <location>
        <begin position="1"/>
        <end position="39"/>
    </location>
</feature>
<dbReference type="RefSeq" id="WP_230563222.1">
    <property type="nucleotide sequence ID" value="NZ_JAJITC010000012.1"/>
</dbReference>
<proteinExistence type="predicted"/>
<name>A0ABS8KI07_9BURK</name>
<keyword evidence="2" id="KW-0812">Transmembrane</keyword>
<comment type="caution">
    <text evidence="3">The sequence shown here is derived from an EMBL/GenBank/DDBJ whole genome shotgun (WGS) entry which is preliminary data.</text>
</comment>
<organism evidence="3 4">
    <name type="scientific">Paraburkholderia translucens</name>
    <dbReference type="NCBI Taxonomy" id="2886945"/>
    <lineage>
        <taxon>Bacteria</taxon>
        <taxon>Pseudomonadati</taxon>
        <taxon>Pseudomonadota</taxon>
        <taxon>Betaproteobacteria</taxon>
        <taxon>Burkholderiales</taxon>
        <taxon>Burkholderiaceae</taxon>
        <taxon>Paraburkholderia</taxon>
    </lineage>
</organism>
<keyword evidence="2" id="KW-1133">Transmembrane helix</keyword>
<feature type="region of interest" description="Disordered" evidence="1">
    <location>
        <begin position="175"/>
        <end position="195"/>
    </location>
</feature>
<evidence type="ECO:0000256" key="2">
    <source>
        <dbReference type="SAM" id="Phobius"/>
    </source>
</evidence>
<keyword evidence="2" id="KW-0472">Membrane</keyword>
<gene>
    <name evidence="3" type="ORF">LJ655_21390</name>
</gene>
<evidence type="ECO:0000313" key="3">
    <source>
        <dbReference type="EMBL" id="MCC8404403.1"/>
    </source>
</evidence>
<reference evidence="3 4" key="1">
    <citation type="submission" date="2021-11" db="EMBL/GenBank/DDBJ databases">
        <authorList>
            <person name="Oh E.-T."/>
            <person name="Kim S.-B."/>
        </authorList>
    </citation>
    <scope>NUCLEOTIDE SEQUENCE [LARGE SCALE GENOMIC DNA]</scope>
    <source>
        <strain evidence="3 4">MMS20-SJTN17</strain>
    </source>
</reference>
<protein>
    <submittedName>
        <fullName evidence="3">Uncharacterized protein</fullName>
    </submittedName>
</protein>
<sequence>MAHPFDPDDPHGRIGIQSSRASTAHKPLPRFDDRPGIPNEPAIAAAAMASGPLLPTEPIGHTALVSTNTASRPFEDPMYAPRNTAQTIWIVLSLIGAVVAIGLAYVAYALFSDGGQSEEKGVEQITQDARTTTGMIAPLASAPVVSTAQTAQASAALKPATPAVAEIAAKPTPVAPAAPAAPAAPPAAPTVATTPVRPAPQFRDAGQALQVAQTAFRANDLSKAQAALAAAQTFQPGNSNAQSLADQMRPLVQRRDAALQAAQACVVQQSWPCAREHANEALAIDSGNDAAKVILERVIRETGWAPLPAPHAATKGAGTLANGELVATA</sequence>
<feature type="compositionally biased region" description="Basic and acidic residues" evidence="1">
    <location>
        <begin position="1"/>
        <end position="12"/>
    </location>
</feature>
<accession>A0ABS8KI07</accession>
<keyword evidence="4" id="KW-1185">Reference proteome</keyword>
<dbReference type="Proteomes" id="UP001430614">
    <property type="component" value="Unassembled WGS sequence"/>
</dbReference>
<dbReference type="EMBL" id="JAJITC010000012">
    <property type="protein sequence ID" value="MCC8404403.1"/>
    <property type="molecule type" value="Genomic_DNA"/>
</dbReference>
<evidence type="ECO:0000256" key="1">
    <source>
        <dbReference type="SAM" id="MobiDB-lite"/>
    </source>
</evidence>